<evidence type="ECO:0000313" key="2">
    <source>
        <dbReference type="EMBL" id="CAE8600051.1"/>
    </source>
</evidence>
<keyword evidence="3" id="KW-1185">Reference proteome</keyword>
<gene>
    <name evidence="2" type="ORF">PGLA1383_LOCUS18388</name>
</gene>
<reference evidence="2" key="1">
    <citation type="submission" date="2021-02" db="EMBL/GenBank/DDBJ databases">
        <authorList>
            <person name="Dougan E. K."/>
            <person name="Rhodes N."/>
            <person name="Thang M."/>
            <person name="Chan C."/>
        </authorList>
    </citation>
    <scope>NUCLEOTIDE SEQUENCE</scope>
</reference>
<feature type="compositionally biased region" description="Low complexity" evidence="1">
    <location>
        <begin position="36"/>
        <end position="46"/>
    </location>
</feature>
<dbReference type="EMBL" id="CAJNNV010011742">
    <property type="protein sequence ID" value="CAE8600051.1"/>
    <property type="molecule type" value="Genomic_DNA"/>
</dbReference>
<evidence type="ECO:0000256" key="1">
    <source>
        <dbReference type="SAM" id="MobiDB-lite"/>
    </source>
</evidence>
<sequence>MWMDPQGNDSGLSDMHTKWAEKGAHEFVPVSLSGFSGSAPVSSQQGPPGPGFRGMGQSGMGGWGGGPGMGMAAGNWGGMGAEAPWGMPGQQMGQSGFVGMGASGPSGAPVLKSLAAAPVPAKSNTLVVVWNLSPDYKPKELKHDLAEIDFTTERCQDILEGSFLLRFAEVWHANALVVSLDGTNECLRTALADQPIRMATYSVEAGKWSAE</sequence>
<proteinExistence type="predicted"/>
<dbReference type="Proteomes" id="UP000654075">
    <property type="component" value="Unassembled WGS sequence"/>
</dbReference>
<feature type="region of interest" description="Disordered" evidence="1">
    <location>
        <begin position="36"/>
        <end position="65"/>
    </location>
</feature>
<dbReference type="AlphaFoldDB" id="A0A813ED56"/>
<name>A0A813ED56_POLGL</name>
<organism evidence="2 3">
    <name type="scientific">Polarella glacialis</name>
    <name type="common">Dinoflagellate</name>
    <dbReference type="NCBI Taxonomy" id="89957"/>
    <lineage>
        <taxon>Eukaryota</taxon>
        <taxon>Sar</taxon>
        <taxon>Alveolata</taxon>
        <taxon>Dinophyceae</taxon>
        <taxon>Suessiales</taxon>
        <taxon>Suessiaceae</taxon>
        <taxon>Polarella</taxon>
    </lineage>
</organism>
<comment type="caution">
    <text evidence="2">The sequence shown here is derived from an EMBL/GenBank/DDBJ whole genome shotgun (WGS) entry which is preliminary data.</text>
</comment>
<feature type="compositionally biased region" description="Gly residues" evidence="1">
    <location>
        <begin position="51"/>
        <end position="65"/>
    </location>
</feature>
<accession>A0A813ED56</accession>
<evidence type="ECO:0000313" key="3">
    <source>
        <dbReference type="Proteomes" id="UP000654075"/>
    </source>
</evidence>
<feature type="non-terminal residue" evidence="2">
    <location>
        <position position="211"/>
    </location>
</feature>
<protein>
    <submittedName>
        <fullName evidence="2">Uncharacterized protein</fullName>
    </submittedName>
</protein>